<comment type="caution">
    <text evidence="1">The sequence shown here is derived from an EMBL/GenBank/DDBJ whole genome shotgun (WGS) entry which is preliminary data.</text>
</comment>
<dbReference type="EMBL" id="LXQA010197569">
    <property type="protein sequence ID" value="MCI32658.1"/>
    <property type="molecule type" value="Genomic_DNA"/>
</dbReference>
<dbReference type="AlphaFoldDB" id="A0A392R7R1"/>
<accession>A0A392R7R1</accession>
<evidence type="ECO:0000313" key="1">
    <source>
        <dbReference type="EMBL" id="MCI32658.1"/>
    </source>
</evidence>
<sequence length="76" mass="9000">MEIRIAEARVRTEVIEEPAKKWSSNVEKLLGEVEVLIQRKETGFNCCQGWLPMRRRYRLCKQMVKKIEEMGTFIGK</sequence>
<keyword evidence="2" id="KW-1185">Reference proteome</keyword>
<feature type="non-terminal residue" evidence="1">
    <location>
        <position position="76"/>
    </location>
</feature>
<reference evidence="1 2" key="1">
    <citation type="journal article" date="2018" name="Front. Plant Sci.">
        <title>Red Clover (Trifolium pratense) and Zigzag Clover (T. medium) - A Picture of Genomic Similarities and Differences.</title>
        <authorList>
            <person name="Dluhosova J."/>
            <person name="Istvanek J."/>
            <person name="Nedelnik J."/>
            <person name="Repkova J."/>
        </authorList>
    </citation>
    <scope>NUCLEOTIDE SEQUENCE [LARGE SCALE GENOMIC DNA]</scope>
    <source>
        <strain evidence="2">cv. 10/8</strain>
        <tissue evidence="1">Leaf</tissue>
    </source>
</reference>
<proteinExistence type="predicted"/>
<protein>
    <submittedName>
        <fullName evidence="1">Disease resistance protein (CC-NBS-LRR class) family protein</fullName>
    </submittedName>
</protein>
<name>A0A392R7R1_9FABA</name>
<organism evidence="1 2">
    <name type="scientific">Trifolium medium</name>
    <dbReference type="NCBI Taxonomy" id="97028"/>
    <lineage>
        <taxon>Eukaryota</taxon>
        <taxon>Viridiplantae</taxon>
        <taxon>Streptophyta</taxon>
        <taxon>Embryophyta</taxon>
        <taxon>Tracheophyta</taxon>
        <taxon>Spermatophyta</taxon>
        <taxon>Magnoliopsida</taxon>
        <taxon>eudicotyledons</taxon>
        <taxon>Gunneridae</taxon>
        <taxon>Pentapetalae</taxon>
        <taxon>rosids</taxon>
        <taxon>fabids</taxon>
        <taxon>Fabales</taxon>
        <taxon>Fabaceae</taxon>
        <taxon>Papilionoideae</taxon>
        <taxon>50 kb inversion clade</taxon>
        <taxon>NPAAA clade</taxon>
        <taxon>Hologalegina</taxon>
        <taxon>IRL clade</taxon>
        <taxon>Trifolieae</taxon>
        <taxon>Trifolium</taxon>
    </lineage>
</organism>
<dbReference type="Proteomes" id="UP000265520">
    <property type="component" value="Unassembled WGS sequence"/>
</dbReference>
<evidence type="ECO:0000313" key="2">
    <source>
        <dbReference type="Proteomes" id="UP000265520"/>
    </source>
</evidence>